<dbReference type="PROSITE" id="PS51354">
    <property type="entry name" value="GLUTAREDOXIN_2"/>
    <property type="match status" value="1"/>
</dbReference>
<proteinExistence type="inferred from homology"/>
<accession>A0A6G0XQU2</accession>
<gene>
    <name evidence="10" type="ORF">Ae201684_002287</name>
</gene>
<dbReference type="InterPro" id="IPR011993">
    <property type="entry name" value="PH-like_dom_sf"/>
</dbReference>
<dbReference type="InterPro" id="IPR036249">
    <property type="entry name" value="Thioredoxin-like_sf"/>
</dbReference>
<evidence type="ECO:0000313" key="11">
    <source>
        <dbReference type="Proteomes" id="UP000481153"/>
    </source>
</evidence>
<dbReference type="PRINTS" id="PR00193">
    <property type="entry name" value="MYOSINHEAVY"/>
</dbReference>
<feature type="region of interest" description="Disordered" evidence="7">
    <location>
        <begin position="1"/>
        <end position="21"/>
    </location>
</feature>
<evidence type="ECO:0000256" key="3">
    <source>
        <dbReference type="ARBA" id="ARBA00023123"/>
    </source>
</evidence>
<evidence type="ECO:0000256" key="1">
    <source>
        <dbReference type="ARBA" id="ARBA00022741"/>
    </source>
</evidence>
<name>A0A6G0XQU2_9STRA</name>
<comment type="similarity">
    <text evidence="6">Belongs to the TRAFAC class myosin-kinesin ATPase superfamily. Myosin family.</text>
</comment>
<dbReference type="InterPro" id="IPR036961">
    <property type="entry name" value="Kinesin_motor_dom_sf"/>
</dbReference>
<dbReference type="SUPFAM" id="SSF52833">
    <property type="entry name" value="Thioredoxin-like"/>
    <property type="match status" value="1"/>
</dbReference>
<dbReference type="Gene3D" id="1.20.58.530">
    <property type="match status" value="1"/>
</dbReference>
<dbReference type="Pfam" id="PF00063">
    <property type="entry name" value="Myosin_head"/>
    <property type="match status" value="1"/>
</dbReference>
<dbReference type="PROSITE" id="PS51456">
    <property type="entry name" value="MYOSIN_MOTOR"/>
    <property type="match status" value="1"/>
</dbReference>
<dbReference type="Pfam" id="PF00169">
    <property type="entry name" value="PH"/>
    <property type="match status" value="1"/>
</dbReference>
<dbReference type="VEuPathDB" id="FungiDB:AeMF1_020174"/>
<comment type="caution">
    <text evidence="10">The sequence shown here is derived from an EMBL/GenBank/DDBJ whole genome shotgun (WGS) entry which is preliminary data.</text>
</comment>
<evidence type="ECO:0000256" key="6">
    <source>
        <dbReference type="PROSITE-ProRule" id="PRU00782"/>
    </source>
</evidence>
<feature type="domain" description="Myosin motor" evidence="9">
    <location>
        <begin position="337"/>
        <end position="1133"/>
    </location>
</feature>
<evidence type="ECO:0000256" key="4">
    <source>
        <dbReference type="ARBA" id="ARBA00023175"/>
    </source>
</evidence>
<dbReference type="Proteomes" id="UP000481153">
    <property type="component" value="Unassembled WGS sequence"/>
</dbReference>
<keyword evidence="1 6" id="KW-0547">Nucleotide-binding</keyword>
<evidence type="ECO:0000259" key="8">
    <source>
        <dbReference type="PROSITE" id="PS50003"/>
    </source>
</evidence>
<dbReference type="CDD" id="cd00124">
    <property type="entry name" value="MYSc"/>
    <property type="match status" value="1"/>
</dbReference>
<keyword evidence="3 6" id="KW-0518">Myosin</keyword>
<dbReference type="PANTHER" id="PTHR13140">
    <property type="entry name" value="MYOSIN"/>
    <property type="match status" value="1"/>
</dbReference>
<dbReference type="PROSITE" id="PS50003">
    <property type="entry name" value="PH_DOMAIN"/>
    <property type="match status" value="1"/>
</dbReference>
<reference evidence="10 11" key="1">
    <citation type="submission" date="2019-07" db="EMBL/GenBank/DDBJ databases">
        <title>Genomics analysis of Aphanomyces spp. identifies a new class of oomycete effector associated with host adaptation.</title>
        <authorList>
            <person name="Gaulin E."/>
        </authorList>
    </citation>
    <scope>NUCLEOTIDE SEQUENCE [LARGE SCALE GENOMIC DNA]</scope>
    <source>
        <strain evidence="10 11">ATCC 201684</strain>
    </source>
</reference>
<dbReference type="GO" id="GO:0016459">
    <property type="term" value="C:myosin complex"/>
    <property type="evidence" value="ECO:0007669"/>
    <property type="project" value="UniProtKB-KW"/>
</dbReference>
<dbReference type="Gene3D" id="2.30.29.30">
    <property type="entry name" value="Pleckstrin-homology domain (PH domain)/Phosphotyrosine-binding domain (PTB)"/>
    <property type="match status" value="1"/>
</dbReference>
<keyword evidence="2 6" id="KW-0067">ATP-binding</keyword>
<feature type="binding site" evidence="6">
    <location>
        <begin position="437"/>
        <end position="444"/>
    </location>
    <ligand>
        <name>ATP</name>
        <dbReference type="ChEBI" id="CHEBI:30616"/>
    </ligand>
</feature>
<evidence type="ECO:0008006" key="12">
    <source>
        <dbReference type="Google" id="ProtNLM"/>
    </source>
</evidence>
<dbReference type="GO" id="GO:0005524">
    <property type="term" value="F:ATP binding"/>
    <property type="evidence" value="ECO:0007669"/>
    <property type="project" value="UniProtKB-UniRule"/>
</dbReference>
<evidence type="ECO:0000313" key="10">
    <source>
        <dbReference type="EMBL" id="KAF0742893.1"/>
    </source>
</evidence>
<dbReference type="GO" id="GO:0003779">
    <property type="term" value="F:actin binding"/>
    <property type="evidence" value="ECO:0007669"/>
    <property type="project" value="UniProtKB-KW"/>
</dbReference>
<dbReference type="GO" id="GO:0003774">
    <property type="term" value="F:cytoskeletal motor activity"/>
    <property type="evidence" value="ECO:0007669"/>
    <property type="project" value="UniProtKB-UniRule"/>
</dbReference>
<evidence type="ECO:0000256" key="5">
    <source>
        <dbReference type="ARBA" id="ARBA00023203"/>
    </source>
</evidence>
<keyword evidence="5 6" id="KW-0009">Actin-binding</keyword>
<feature type="compositionally biased region" description="Low complexity" evidence="7">
    <location>
        <begin position="7"/>
        <end position="21"/>
    </location>
</feature>
<feature type="domain" description="PH" evidence="8">
    <location>
        <begin position="25"/>
        <end position="131"/>
    </location>
</feature>
<keyword evidence="11" id="KW-1185">Reference proteome</keyword>
<dbReference type="InterPro" id="IPR001609">
    <property type="entry name" value="Myosin_head_motor_dom-like"/>
</dbReference>
<dbReference type="EMBL" id="VJMJ01000023">
    <property type="protein sequence ID" value="KAF0742893.1"/>
    <property type="molecule type" value="Genomic_DNA"/>
</dbReference>
<feature type="region of interest" description="Disordered" evidence="7">
    <location>
        <begin position="252"/>
        <end position="277"/>
    </location>
</feature>
<evidence type="ECO:0000256" key="2">
    <source>
        <dbReference type="ARBA" id="ARBA00022840"/>
    </source>
</evidence>
<protein>
    <recommendedName>
        <fullName evidence="12">PH domain-containing protein</fullName>
    </recommendedName>
</protein>
<evidence type="ECO:0000256" key="7">
    <source>
        <dbReference type="SAM" id="MobiDB-lite"/>
    </source>
</evidence>
<organism evidence="10 11">
    <name type="scientific">Aphanomyces euteiches</name>
    <dbReference type="NCBI Taxonomy" id="100861"/>
    <lineage>
        <taxon>Eukaryota</taxon>
        <taxon>Sar</taxon>
        <taxon>Stramenopiles</taxon>
        <taxon>Oomycota</taxon>
        <taxon>Saprolegniomycetes</taxon>
        <taxon>Saprolegniales</taxon>
        <taxon>Verrucalvaceae</taxon>
        <taxon>Aphanomyces</taxon>
    </lineage>
</organism>
<comment type="caution">
    <text evidence="6">Lacks conserved residue(s) required for the propagation of feature annotation.</text>
</comment>
<dbReference type="InterPro" id="IPR027417">
    <property type="entry name" value="P-loop_NTPase"/>
</dbReference>
<evidence type="ECO:0000259" key="9">
    <source>
        <dbReference type="PROSITE" id="PS51456"/>
    </source>
</evidence>
<dbReference type="SMART" id="SM00242">
    <property type="entry name" value="MYSc"/>
    <property type="match status" value="1"/>
</dbReference>
<dbReference type="SUPFAM" id="SSF50729">
    <property type="entry name" value="PH domain-like"/>
    <property type="match status" value="1"/>
</dbReference>
<dbReference type="Gene3D" id="1.20.5.4820">
    <property type="match status" value="1"/>
</dbReference>
<dbReference type="SMART" id="SM00233">
    <property type="entry name" value="PH"/>
    <property type="match status" value="1"/>
</dbReference>
<dbReference type="Gene3D" id="1.10.10.820">
    <property type="match status" value="1"/>
</dbReference>
<dbReference type="PROSITE" id="PS50096">
    <property type="entry name" value="IQ"/>
    <property type="match status" value="1"/>
</dbReference>
<dbReference type="Gene3D" id="3.40.850.10">
    <property type="entry name" value="Kinesin motor domain"/>
    <property type="match status" value="2"/>
</dbReference>
<dbReference type="SUPFAM" id="SSF52540">
    <property type="entry name" value="P-loop containing nucleoside triphosphate hydrolases"/>
    <property type="match status" value="1"/>
</dbReference>
<dbReference type="Gene3D" id="1.20.120.720">
    <property type="entry name" value="Myosin VI head, motor domain, U50 subdomain"/>
    <property type="match status" value="1"/>
</dbReference>
<dbReference type="InterPro" id="IPR001849">
    <property type="entry name" value="PH_domain"/>
</dbReference>
<keyword evidence="4 6" id="KW-0505">Motor protein</keyword>
<sequence length="1632" mass="183343">MMLKKASSSLSSTHSLQIQTQSEGQVAREGWLKKKGHLFSTIKSRFFVLATDGHLAYFKDNKKKKQKGLVVLDMSDTIMPLPTKKHDKVFGFELKKDASGDHNAKAYSLTMFASSDPERTQWIEALRRVTTVQFVPPTPRTPALSVSALSQTVLGTVTSNPRDTFCVLIEIGELQQLVTAAKTTWDIDPLKWSQDQYLELCRSIVFTHEKAANANMSIQESQVLKDALELRYKYEDAQAQVQARRLSVAAPLSPSPQTTKLEEVPEPTSATEHPPAEKTLSDAISLINRPVAKYFASLDPSFVALSPRSKTIAKYAHLYQEEALIAKRAWNILREDSDDVLNAPIVSTTTDDLANLLNERFQRDRIYTNVGNTMLTINPAPRLVHHAAGNSIYDETTVMWYRDHDLAQGSPHPFALAKQTLSSIQDNKQNECIILIGESGSGKTDFGKHVLKYFATVQHALKPPHVQLYTSSTKSTIKMRSDESHLMDLLRSKQITYETIYLDISPEKWPDMLAASGGLKQLPQLHMEKLFFGNYDELQRLEDEEQLVFYLKNPLAARLTSILLDSNILLETFGNARTVHNPNSSRFGKSTTFSVHATTGQLLGGSITPFFLETSRVTNANPDDANFHIFYSLLVGASDKLASECHLKNTTPSTFAYLGKPSKSAPTNVKNFSTEEDRQRWQRVLRCLDLIGVTEVERTAIFSILSAVLYLGNFVFKDSLNALGVATGVKISSAEELKIVASLLSVDINTLERSLCTRQLSVAKKDEVYELQVHEPQARVSRDTLARLLYESLFTTLVSMLNKHSKAHEAIDGKACEITLVDVFGFEDIGFNSFEQLCINYLTERLSSFELDYAGEVQKTLYASEGLQCSWLNDSAISSGYALQVLESPVGVWACLEEATLLHSNEDDQSQAKNSRFVRALYSRNVDHSGLTIRRDPLEFTLNHNRSQVTYNATNFVAKNSDAVSIALVKLVRSSTNSFVKSLRPEPTEKIGEEIKRQSVANRFKGHVQDIIAKLRVARPRFVHCLRPRLDASSDFNSLGLELLKAQIRGQLLPPIVSYSSQQFRHNMELSVFQSRYHMLFKDIFTPNGVEHALNSFVGSLSDSQGASYSFAVGKTTVFMNGLLHDKLQDRRFQVRSSACVVIQATVRMWLASRAVGKLRETTRNYIRDITQFYAKYNPTKLPEVPDIVRAFRGRENVLFEKLQQKYLKDHVETPSEEAIDTSLEDFILKVHFDAITVQQMLLNPKIALLLGEPRILQALREVSIDPSVIYLQTNDPVLRLFYTEMRSYLTTSVVPKRTKYQDMPLEDAVEKLAHLQLLKPLVGMTPEEQDALSEIATDPSLLPFHIDQPGVRTMLQRLIKSIDNDPSTVVAELRFASELSAVRETEPQQEPSSIENIHSACPAESEIDIRPESEPLLSTQSNEDNSVEASENLSHDFAQDITPIDTEKANFSEGNAPIAAKPHELPPQLPRFQDMPLEEAVERLIEAQLLHPINEMTPEDQAIIQEIAMDPPLLAFLIDDPHVQDLLKRLCQLADNKQDQSTHTPNAATLSAQTQAAVPEVVELKRIKITKKLMKKIMNDDKMMTMMGEPKVMEFFEEFSEDPSDLPLISFPANETLLIDFYQAVLQLSQG</sequence>